<accession>A0ABQ2M0M5</accession>
<sequence>MVPSVGFGLPSGVLLRRTAACSVASAGMDTLIFGGLLATWLVLYRQRGRTLLLVGWWVVFGAVALLLSHHITSSLGLGLSY</sequence>
<keyword evidence="1" id="KW-0812">Transmembrane</keyword>
<evidence type="ECO:0000313" key="3">
    <source>
        <dbReference type="Proteomes" id="UP000656881"/>
    </source>
</evidence>
<proteinExistence type="predicted"/>
<dbReference type="InterPro" id="IPR046035">
    <property type="entry name" value="DUF5993"/>
</dbReference>
<dbReference type="Proteomes" id="UP000656881">
    <property type="component" value="Unassembled WGS sequence"/>
</dbReference>
<feature type="transmembrane region" description="Helical" evidence="1">
    <location>
        <begin position="51"/>
        <end position="71"/>
    </location>
</feature>
<keyword evidence="1" id="KW-0472">Membrane</keyword>
<name>A0ABQ2M0M5_9ACTN</name>
<organism evidence="2 3">
    <name type="scientific">Streptomyces lasiicapitis</name>
    <dbReference type="NCBI Taxonomy" id="1923961"/>
    <lineage>
        <taxon>Bacteria</taxon>
        <taxon>Bacillati</taxon>
        <taxon>Actinomycetota</taxon>
        <taxon>Actinomycetes</taxon>
        <taxon>Kitasatosporales</taxon>
        <taxon>Streptomycetaceae</taxon>
        <taxon>Streptomyces</taxon>
    </lineage>
</organism>
<comment type="caution">
    <text evidence="2">The sequence shown here is derived from an EMBL/GenBank/DDBJ whole genome shotgun (WGS) entry which is preliminary data.</text>
</comment>
<keyword evidence="1" id="KW-1133">Transmembrane helix</keyword>
<protein>
    <submittedName>
        <fullName evidence="2">Uncharacterized protein</fullName>
    </submittedName>
</protein>
<keyword evidence="3" id="KW-1185">Reference proteome</keyword>
<evidence type="ECO:0000313" key="2">
    <source>
        <dbReference type="EMBL" id="GGO45473.1"/>
    </source>
</evidence>
<reference evidence="3" key="1">
    <citation type="journal article" date="2019" name="Int. J. Syst. Evol. Microbiol.">
        <title>The Global Catalogue of Microorganisms (GCM) 10K type strain sequencing project: providing services to taxonomists for standard genome sequencing and annotation.</title>
        <authorList>
            <consortium name="The Broad Institute Genomics Platform"/>
            <consortium name="The Broad Institute Genome Sequencing Center for Infectious Disease"/>
            <person name="Wu L."/>
            <person name="Ma J."/>
        </authorList>
    </citation>
    <scope>NUCLEOTIDE SEQUENCE [LARGE SCALE GENOMIC DNA]</scope>
    <source>
        <strain evidence="3">CGMCC 4.7349</strain>
    </source>
</reference>
<evidence type="ECO:0000256" key="1">
    <source>
        <dbReference type="SAM" id="Phobius"/>
    </source>
</evidence>
<gene>
    <name evidence="2" type="ORF">GCM10012286_34110</name>
</gene>
<dbReference type="Pfam" id="PF19455">
    <property type="entry name" value="DUF5993"/>
    <property type="match status" value="1"/>
</dbReference>
<dbReference type="EMBL" id="BMNG01000007">
    <property type="protein sequence ID" value="GGO45473.1"/>
    <property type="molecule type" value="Genomic_DNA"/>
</dbReference>
<feature type="transmembrane region" description="Helical" evidence="1">
    <location>
        <begin position="23"/>
        <end position="44"/>
    </location>
</feature>